<organism evidence="14 15">
    <name type="scientific">Microlunatus phosphovorus (strain ATCC 700054 / DSM 10555 / JCM 9379 / NBRC 101784 / NCIMB 13414 / VKM Ac-1990 / NM-1)</name>
    <dbReference type="NCBI Taxonomy" id="1032480"/>
    <lineage>
        <taxon>Bacteria</taxon>
        <taxon>Bacillati</taxon>
        <taxon>Actinomycetota</taxon>
        <taxon>Actinomycetes</taxon>
        <taxon>Propionibacteriales</taxon>
        <taxon>Propionibacteriaceae</taxon>
        <taxon>Microlunatus</taxon>
    </lineage>
</organism>
<dbReference type="EMBL" id="AP012204">
    <property type="protein sequence ID" value="BAK35392.1"/>
    <property type="molecule type" value="Genomic_DNA"/>
</dbReference>
<evidence type="ECO:0000256" key="11">
    <source>
        <dbReference type="RuleBase" id="RU003750"/>
    </source>
</evidence>
<dbReference type="Proteomes" id="UP000007947">
    <property type="component" value="Chromosome"/>
</dbReference>
<keyword evidence="7" id="KW-0443">Lipid metabolism</keyword>
<feature type="transmembrane region" description="Helical" evidence="13">
    <location>
        <begin position="163"/>
        <end position="183"/>
    </location>
</feature>
<evidence type="ECO:0000256" key="8">
    <source>
        <dbReference type="ARBA" id="ARBA00023136"/>
    </source>
</evidence>
<dbReference type="GO" id="GO:0016020">
    <property type="term" value="C:membrane"/>
    <property type="evidence" value="ECO:0007669"/>
    <property type="project" value="UniProtKB-SubCell"/>
</dbReference>
<keyword evidence="9" id="KW-0594">Phospholipid biosynthesis</keyword>
<evidence type="ECO:0000256" key="1">
    <source>
        <dbReference type="ARBA" id="ARBA00004141"/>
    </source>
</evidence>
<comment type="subcellular location">
    <subcellularLocation>
        <location evidence="1">Membrane</location>
        <topology evidence="1">Multi-pass membrane protein</topology>
    </subcellularLocation>
</comment>
<dbReference type="AlphaFoldDB" id="F5XFI5"/>
<dbReference type="HOGENOM" id="CLU_051314_6_1_11"/>
<dbReference type="PANTHER" id="PTHR14269">
    <property type="entry name" value="CDP-DIACYLGLYCEROL--GLYCEROL-3-PHOSPHATE 3-PHOSPHATIDYLTRANSFERASE-RELATED"/>
    <property type="match status" value="1"/>
</dbReference>
<keyword evidence="5 13" id="KW-0812">Transmembrane</keyword>
<feature type="compositionally biased region" description="Basic residues" evidence="12">
    <location>
        <begin position="219"/>
        <end position="229"/>
    </location>
</feature>
<name>F5XFI5_MICPN</name>
<keyword evidence="8 13" id="KW-0472">Membrane</keyword>
<keyword evidence="15" id="KW-1185">Reference proteome</keyword>
<keyword evidence="6 13" id="KW-1133">Transmembrane helix</keyword>
<dbReference type="Gene3D" id="1.20.120.1760">
    <property type="match status" value="1"/>
</dbReference>
<evidence type="ECO:0000313" key="15">
    <source>
        <dbReference type="Proteomes" id="UP000007947"/>
    </source>
</evidence>
<evidence type="ECO:0000256" key="3">
    <source>
        <dbReference type="ARBA" id="ARBA00022516"/>
    </source>
</evidence>
<dbReference type="GO" id="GO:0046474">
    <property type="term" value="P:glycerophospholipid biosynthetic process"/>
    <property type="evidence" value="ECO:0007669"/>
    <property type="project" value="TreeGrafter"/>
</dbReference>
<evidence type="ECO:0000256" key="6">
    <source>
        <dbReference type="ARBA" id="ARBA00022989"/>
    </source>
</evidence>
<evidence type="ECO:0000256" key="10">
    <source>
        <dbReference type="ARBA" id="ARBA00023264"/>
    </source>
</evidence>
<evidence type="ECO:0000256" key="12">
    <source>
        <dbReference type="SAM" id="MobiDB-lite"/>
    </source>
</evidence>
<reference evidence="14 15" key="1">
    <citation type="submission" date="2011-05" db="EMBL/GenBank/DDBJ databases">
        <title>Whole genome sequence of Microlunatus phosphovorus NM-1.</title>
        <authorList>
            <person name="Hosoyama A."/>
            <person name="Sasaki K."/>
            <person name="Harada T."/>
            <person name="Igarashi R."/>
            <person name="Kawakoshi A."/>
            <person name="Sasagawa M."/>
            <person name="Fukada J."/>
            <person name="Nakamura S."/>
            <person name="Katano Y."/>
            <person name="Hanada S."/>
            <person name="Kamagata Y."/>
            <person name="Nakamura N."/>
            <person name="Yamazaki S."/>
            <person name="Fujita N."/>
        </authorList>
    </citation>
    <scope>NUCLEOTIDE SEQUENCE [LARGE SCALE GENOMIC DNA]</scope>
    <source>
        <strain evidence="15">ATCC 700054 / DSM 10555 / JCM 9379 / NBRC 101784 / NCIMB 13414 / VKM Ac-1990 / NM-1</strain>
    </source>
</reference>
<evidence type="ECO:0000256" key="13">
    <source>
        <dbReference type="SAM" id="Phobius"/>
    </source>
</evidence>
<dbReference type="STRING" id="1032480.MLP_23780"/>
<evidence type="ECO:0000256" key="5">
    <source>
        <dbReference type="ARBA" id="ARBA00022692"/>
    </source>
</evidence>
<dbReference type="eggNOG" id="COG0558">
    <property type="taxonomic scope" value="Bacteria"/>
</dbReference>
<sequence length="229" mass="25274">MDPQTPSYDVDRIWTVPNALSFLRLLGVPLVVWLILGPQADVLAVVVLALAGLTDWLDGHLARAWHQRSRIGQLLDPVADRLYILAIIASLALRGIIPWWLVIVLAARDVMIAALVPILHTRGYSSLPVHFLGKAATFCLLYAFPLVLLGADPGSWELVARVAGWAFALWGTGLYWWAGLLYVRQTVDLLANTPPVAKEHRPIGPPHEGPTPREGTPPHPRRSRQRGAR</sequence>
<evidence type="ECO:0000256" key="7">
    <source>
        <dbReference type="ARBA" id="ARBA00023098"/>
    </source>
</evidence>
<keyword evidence="3" id="KW-0444">Lipid biosynthesis</keyword>
<accession>F5XFI5</accession>
<protein>
    <submittedName>
        <fullName evidence="14">Putative phosphatidyltransferase</fullName>
    </submittedName>
</protein>
<keyword evidence="10" id="KW-1208">Phospholipid metabolism</keyword>
<dbReference type="InterPro" id="IPR000462">
    <property type="entry name" value="CDP-OH_P_trans"/>
</dbReference>
<dbReference type="InterPro" id="IPR043130">
    <property type="entry name" value="CDP-OH_PTrfase_TM_dom"/>
</dbReference>
<evidence type="ECO:0000256" key="4">
    <source>
        <dbReference type="ARBA" id="ARBA00022679"/>
    </source>
</evidence>
<evidence type="ECO:0000256" key="2">
    <source>
        <dbReference type="ARBA" id="ARBA00010441"/>
    </source>
</evidence>
<feature type="transmembrane region" description="Helical" evidence="13">
    <location>
        <begin position="131"/>
        <end position="151"/>
    </location>
</feature>
<dbReference type="KEGG" id="mph:MLP_23780"/>
<comment type="similarity">
    <text evidence="2 11">Belongs to the CDP-alcohol phosphatidyltransferase class-I family.</text>
</comment>
<evidence type="ECO:0000313" key="14">
    <source>
        <dbReference type="EMBL" id="BAK35392.1"/>
    </source>
</evidence>
<feature type="transmembrane region" description="Helical" evidence="13">
    <location>
        <begin position="30"/>
        <end position="53"/>
    </location>
</feature>
<gene>
    <name evidence="14" type="ordered locus">MLP_23780</name>
</gene>
<dbReference type="InterPro" id="IPR048254">
    <property type="entry name" value="CDP_ALCOHOL_P_TRANSF_CS"/>
</dbReference>
<dbReference type="GO" id="GO:0016780">
    <property type="term" value="F:phosphotransferase activity, for other substituted phosphate groups"/>
    <property type="evidence" value="ECO:0007669"/>
    <property type="project" value="InterPro"/>
</dbReference>
<dbReference type="Pfam" id="PF01066">
    <property type="entry name" value="CDP-OH_P_transf"/>
    <property type="match status" value="1"/>
</dbReference>
<dbReference type="InterPro" id="IPR050324">
    <property type="entry name" value="CDP-alcohol_PTase-I"/>
</dbReference>
<proteinExistence type="inferred from homology"/>
<evidence type="ECO:0000256" key="9">
    <source>
        <dbReference type="ARBA" id="ARBA00023209"/>
    </source>
</evidence>
<dbReference type="PROSITE" id="PS00379">
    <property type="entry name" value="CDP_ALCOHOL_P_TRANSF"/>
    <property type="match status" value="1"/>
</dbReference>
<feature type="region of interest" description="Disordered" evidence="12">
    <location>
        <begin position="197"/>
        <end position="229"/>
    </location>
</feature>
<keyword evidence="4 11" id="KW-0808">Transferase</keyword>
<dbReference type="PANTHER" id="PTHR14269:SF62">
    <property type="entry name" value="CDP-DIACYLGLYCEROL--GLYCEROL-3-PHOSPHATE 3-PHOSPHATIDYLTRANSFERASE 1, CHLOROPLASTIC"/>
    <property type="match status" value="1"/>
</dbReference>